<feature type="compositionally biased region" description="Low complexity" evidence="1">
    <location>
        <begin position="151"/>
        <end position="164"/>
    </location>
</feature>
<dbReference type="Pfam" id="PF19481">
    <property type="entry name" value="DUF6017"/>
    <property type="match status" value="1"/>
</dbReference>
<protein>
    <recommendedName>
        <fullName evidence="6">Replication initiator protein A (RepA) N-terminus</fullName>
    </recommendedName>
</protein>
<dbReference type="InterPro" id="IPR010724">
    <property type="entry name" value="RepA_N"/>
</dbReference>
<comment type="caution">
    <text evidence="4">The sequence shown here is derived from an EMBL/GenBank/DDBJ whole genome shotgun (WGS) entry which is preliminary data.</text>
</comment>
<sequence>MEFDYYYGSQAEQFSFIRIPRMLLTEKTFSSLTLQSKMLYSVLLDRMSLSMKNGWFDEENRVYIIYQISEIQSDLGFSKRKAMDYLAELETFGLVRKKKRGFGLPSIIYVKSFLIQKDYSGSIKSGTSAGKQILSRSRDFRTSDAIKRTSIGSGSGTSEVTESTPLVVSESAPLNNKTNTNHIYQSDIKSNHILSADADEMGCDPDQADIIKAYEKIIKDNIEYDALLQANRFDEELVQGIFELILETVVSQSETILIASEKYPAALVKSKFLKLNYMHIDYVISCMKKNTTRVKNIKKYLLATLFNAPTTMEGYYRAEVNADMPQFAG</sequence>
<feature type="domain" description="DUF6017" evidence="3">
    <location>
        <begin position="201"/>
        <end position="324"/>
    </location>
</feature>
<dbReference type="AlphaFoldDB" id="A0A7W8HBN5"/>
<gene>
    <name evidence="4" type="ORF">HNP82_002662</name>
</gene>
<feature type="region of interest" description="Disordered" evidence="1">
    <location>
        <begin position="151"/>
        <end position="173"/>
    </location>
</feature>
<accession>A0A7W8HBN5</accession>
<keyword evidence="5" id="KW-1185">Reference proteome</keyword>
<dbReference type="Proteomes" id="UP000543642">
    <property type="component" value="Unassembled WGS sequence"/>
</dbReference>
<reference evidence="4 5" key="1">
    <citation type="submission" date="2020-08" db="EMBL/GenBank/DDBJ databases">
        <title>Genomic Encyclopedia of Type Strains, Phase IV (KMG-IV): sequencing the most valuable type-strain genomes for metagenomic binning, comparative biology and taxonomic classification.</title>
        <authorList>
            <person name="Goeker M."/>
        </authorList>
    </citation>
    <scope>NUCLEOTIDE SEQUENCE [LARGE SCALE GENOMIC DNA]</scope>
    <source>
        <strain evidence="4 5">DSM 106146</strain>
    </source>
</reference>
<evidence type="ECO:0000256" key="1">
    <source>
        <dbReference type="SAM" id="MobiDB-lite"/>
    </source>
</evidence>
<evidence type="ECO:0000259" key="3">
    <source>
        <dbReference type="Pfam" id="PF19481"/>
    </source>
</evidence>
<evidence type="ECO:0008006" key="6">
    <source>
        <dbReference type="Google" id="ProtNLM"/>
    </source>
</evidence>
<evidence type="ECO:0000313" key="4">
    <source>
        <dbReference type="EMBL" id="MBB5265516.1"/>
    </source>
</evidence>
<dbReference type="RefSeq" id="WP_183775447.1">
    <property type="nucleotide sequence ID" value="NZ_JACHFW010000012.1"/>
</dbReference>
<evidence type="ECO:0000259" key="2">
    <source>
        <dbReference type="Pfam" id="PF06970"/>
    </source>
</evidence>
<dbReference type="EMBL" id="JACHFW010000012">
    <property type="protein sequence ID" value="MBB5265516.1"/>
    <property type="molecule type" value="Genomic_DNA"/>
</dbReference>
<dbReference type="Pfam" id="PF06970">
    <property type="entry name" value="RepA_N"/>
    <property type="match status" value="1"/>
</dbReference>
<proteinExistence type="predicted"/>
<feature type="domain" description="Replication initiator A N-terminal" evidence="2">
    <location>
        <begin position="15"/>
        <end position="89"/>
    </location>
</feature>
<name>A0A7W8HBN5_9FIRM</name>
<evidence type="ECO:0000313" key="5">
    <source>
        <dbReference type="Proteomes" id="UP000543642"/>
    </source>
</evidence>
<dbReference type="InterPro" id="IPR046059">
    <property type="entry name" value="DUF6017"/>
</dbReference>
<organism evidence="4 5">
    <name type="scientific">Catenibacillus scindens</name>
    <dbReference type="NCBI Taxonomy" id="673271"/>
    <lineage>
        <taxon>Bacteria</taxon>
        <taxon>Bacillati</taxon>
        <taxon>Bacillota</taxon>
        <taxon>Clostridia</taxon>
        <taxon>Lachnospirales</taxon>
        <taxon>Lachnospiraceae</taxon>
        <taxon>Catenibacillus</taxon>
    </lineage>
</organism>